<keyword evidence="3" id="KW-1185">Reference proteome</keyword>
<sequence length="227" mass="24215">MGIRINRRHQMETCCSQPALNTLALYEEHEPVLHVQHGELALRRVYVGAPGAHAESSTTRAPRDWSGTGHTCRVAYRCTSSSTCSIKYLLIRTCTPGTRRTCTMKDLDATEHQPGARAAPSTIGRHGCPRSTQRRPRGISSALSRTLLSHQGPGGSPRPSAVSGPCSAKRTVISCARRPIKINASVHLAAAPPGSSPAIPALGGANVCPGPAPYLHRLAWPPRTNLS</sequence>
<evidence type="ECO:0000313" key="3">
    <source>
        <dbReference type="Proteomes" id="UP001066276"/>
    </source>
</evidence>
<feature type="region of interest" description="Disordered" evidence="1">
    <location>
        <begin position="147"/>
        <end position="166"/>
    </location>
</feature>
<accession>A0AAV7S9K0</accession>
<organism evidence="2 3">
    <name type="scientific">Pleurodeles waltl</name>
    <name type="common">Iberian ribbed newt</name>
    <dbReference type="NCBI Taxonomy" id="8319"/>
    <lineage>
        <taxon>Eukaryota</taxon>
        <taxon>Metazoa</taxon>
        <taxon>Chordata</taxon>
        <taxon>Craniata</taxon>
        <taxon>Vertebrata</taxon>
        <taxon>Euteleostomi</taxon>
        <taxon>Amphibia</taxon>
        <taxon>Batrachia</taxon>
        <taxon>Caudata</taxon>
        <taxon>Salamandroidea</taxon>
        <taxon>Salamandridae</taxon>
        <taxon>Pleurodelinae</taxon>
        <taxon>Pleurodeles</taxon>
    </lineage>
</organism>
<proteinExistence type="predicted"/>
<dbReference type="AlphaFoldDB" id="A0AAV7S9K0"/>
<evidence type="ECO:0000256" key="1">
    <source>
        <dbReference type="SAM" id="MobiDB-lite"/>
    </source>
</evidence>
<dbReference type="Proteomes" id="UP001066276">
    <property type="component" value="Chromosome 4_2"/>
</dbReference>
<gene>
    <name evidence="2" type="ORF">NDU88_001108</name>
</gene>
<evidence type="ECO:0000313" key="2">
    <source>
        <dbReference type="EMBL" id="KAJ1160612.1"/>
    </source>
</evidence>
<feature type="region of interest" description="Disordered" evidence="1">
    <location>
        <begin position="111"/>
        <end position="138"/>
    </location>
</feature>
<dbReference type="EMBL" id="JANPWB010000008">
    <property type="protein sequence ID" value="KAJ1160612.1"/>
    <property type="molecule type" value="Genomic_DNA"/>
</dbReference>
<comment type="caution">
    <text evidence="2">The sequence shown here is derived from an EMBL/GenBank/DDBJ whole genome shotgun (WGS) entry which is preliminary data.</text>
</comment>
<name>A0AAV7S9K0_PLEWA</name>
<reference evidence="2" key="1">
    <citation type="journal article" date="2022" name="bioRxiv">
        <title>Sequencing and chromosome-scale assembly of the giantPleurodeles waltlgenome.</title>
        <authorList>
            <person name="Brown T."/>
            <person name="Elewa A."/>
            <person name="Iarovenko S."/>
            <person name="Subramanian E."/>
            <person name="Araus A.J."/>
            <person name="Petzold A."/>
            <person name="Susuki M."/>
            <person name="Suzuki K.-i.T."/>
            <person name="Hayashi T."/>
            <person name="Toyoda A."/>
            <person name="Oliveira C."/>
            <person name="Osipova E."/>
            <person name="Leigh N.D."/>
            <person name="Simon A."/>
            <person name="Yun M.H."/>
        </authorList>
    </citation>
    <scope>NUCLEOTIDE SEQUENCE</scope>
    <source>
        <strain evidence="2">20211129_DDA</strain>
        <tissue evidence="2">Liver</tissue>
    </source>
</reference>
<protein>
    <submittedName>
        <fullName evidence="2">Uncharacterized protein</fullName>
    </submittedName>
</protein>